<proteinExistence type="predicted"/>
<comment type="caution">
    <text evidence="2">The sequence shown here is derived from an EMBL/GenBank/DDBJ whole genome shotgun (WGS) entry which is preliminary data.</text>
</comment>
<feature type="region of interest" description="Disordered" evidence="1">
    <location>
        <begin position="75"/>
        <end position="104"/>
    </location>
</feature>
<feature type="compositionally biased region" description="Basic and acidic residues" evidence="1">
    <location>
        <begin position="78"/>
        <end position="87"/>
    </location>
</feature>
<reference evidence="2 3" key="1">
    <citation type="submission" date="2019-06" db="EMBL/GenBank/DDBJ databases">
        <title>Sequencing the genomes of 1000 actinobacteria strains.</title>
        <authorList>
            <person name="Klenk H.-P."/>
        </authorList>
    </citation>
    <scope>NUCLEOTIDE SEQUENCE [LARGE SCALE GENOMIC DNA]</scope>
    <source>
        <strain evidence="2 3">DSM 18082</strain>
    </source>
</reference>
<sequence>MKAKATLLVGAAIGYVLGARAGRQRYEKIKARGQDLWQHPKVQEQVGHAQDLAREKAPDVQQKLAEATSRVTAVVGDKLGDKLHGDDAPAPEAPGTPPGAHRSA</sequence>
<organism evidence="2 3">
    <name type="scientific">Oryzihumus leptocrescens</name>
    <dbReference type="NCBI Taxonomy" id="297536"/>
    <lineage>
        <taxon>Bacteria</taxon>
        <taxon>Bacillati</taxon>
        <taxon>Actinomycetota</taxon>
        <taxon>Actinomycetes</taxon>
        <taxon>Micrococcales</taxon>
        <taxon>Intrasporangiaceae</taxon>
        <taxon>Oryzihumus</taxon>
    </lineage>
</organism>
<dbReference type="EMBL" id="VFOQ01000002">
    <property type="protein sequence ID" value="TQL56934.1"/>
    <property type="molecule type" value="Genomic_DNA"/>
</dbReference>
<keyword evidence="3" id="KW-1185">Reference proteome</keyword>
<evidence type="ECO:0008006" key="4">
    <source>
        <dbReference type="Google" id="ProtNLM"/>
    </source>
</evidence>
<gene>
    <name evidence="2" type="ORF">FB474_3700</name>
</gene>
<dbReference type="OrthoDB" id="5125216at2"/>
<name>A0A542Z9C3_9MICO</name>
<dbReference type="RefSeq" id="WP_141790289.1">
    <property type="nucleotide sequence ID" value="NZ_BAAAKX010000015.1"/>
</dbReference>
<dbReference type="Proteomes" id="UP000319514">
    <property type="component" value="Unassembled WGS sequence"/>
</dbReference>
<evidence type="ECO:0000313" key="2">
    <source>
        <dbReference type="EMBL" id="TQL56934.1"/>
    </source>
</evidence>
<evidence type="ECO:0000313" key="3">
    <source>
        <dbReference type="Proteomes" id="UP000319514"/>
    </source>
</evidence>
<protein>
    <recommendedName>
        <fullName evidence="4">YtxH-like protein</fullName>
    </recommendedName>
</protein>
<accession>A0A542Z9C3</accession>
<dbReference type="AlphaFoldDB" id="A0A542Z9C3"/>
<evidence type="ECO:0000256" key="1">
    <source>
        <dbReference type="SAM" id="MobiDB-lite"/>
    </source>
</evidence>